<comment type="caution">
    <text evidence="1">The sequence shown here is derived from an EMBL/GenBank/DDBJ whole genome shotgun (WGS) entry which is preliminary data.</text>
</comment>
<dbReference type="RefSeq" id="WP_176286017.1">
    <property type="nucleotide sequence ID" value="NZ_JABWTP010000102.1"/>
</dbReference>
<gene>
    <name evidence="1" type="ORF">HWA77_02640</name>
</gene>
<name>A0A850QHS8_PHODD</name>
<protein>
    <recommendedName>
        <fullName evidence="3">Fimbrial protein</fullName>
    </recommendedName>
</protein>
<organism evidence="1 2">
    <name type="scientific">Photobacterium damselae subsp. damselae</name>
    <name type="common">Listonella damsela</name>
    <dbReference type="NCBI Taxonomy" id="85581"/>
    <lineage>
        <taxon>Bacteria</taxon>
        <taxon>Pseudomonadati</taxon>
        <taxon>Pseudomonadota</taxon>
        <taxon>Gammaproteobacteria</taxon>
        <taxon>Vibrionales</taxon>
        <taxon>Vibrionaceae</taxon>
        <taxon>Photobacterium</taxon>
    </lineage>
</organism>
<sequence>MTIQGNIKDGYIKWNNAIRQDGYLTLSNWHIISGLYPTKEWKPGTYLSISGIVDGNIILKNNSSFVSIPFDVVGTQFGLGDTASKFSIDSTSGGIFSECARSNLSSNQAYVIGNNTCVSINAYKSNIAYTPFHFIRPLIDIDDKRIIEAFNDPSLTEGMYTGTVTITPMYMFKSPTGTWTYRTSSPVPLNISIRYSGSQMIDFEVFGDGIIRPFYNIESKTITGLTKYQVNFKGVFPKDSKINMRLLEPESGRFELLADDNLIPEGKNRIPYGIKCKGNSCHDNILVDFNGKMSIVGGLSYLQATEDTRQISVSLEVAYKNIAKSSVDTGRYSNSFTIIFENEM</sequence>
<evidence type="ECO:0000313" key="2">
    <source>
        <dbReference type="Proteomes" id="UP000533429"/>
    </source>
</evidence>
<proteinExistence type="predicted"/>
<reference evidence="1 2" key="1">
    <citation type="submission" date="2020-06" db="EMBL/GenBank/DDBJ databases">
        <title>Photobacterium damselae subsp. damselae comparative genomics.</title>
        <authorList>
            <person name="Osorio C.R."/>
        </authorList>
    </citation>
    <scope>NUCLEOTIDE SEQUENCE [LARGE SCALE GENOMIC DNA]</scope>
    <source>
        <strain evidence="1 2">TW250/03</strain>
    </source>
</reference>
<dbReference type="EMBL" id="JABXOR010000166">
    <property type="protein sequence ID" value="NVO99106.1"/>
    <property type="molecule type" value="Genomic_DNA"/>
</dbReference>
<dbReference type="AlphaFoldDB" id="A0A850QHS8"/>
<accession>A0A850QHS8</accession>
<dbReference type="Proteomes" id="UP000533429">
    <property type="component" value="Unassembled WGS sequence"/>
</dbReference>
<evidence type="ECO:0000313" key="1">
    <source>
        <dbReference type="EMBL" id="NVO99106.1"/>
    </source>
</evidence>
<evidence type="ECO:0008006" key="3">
    <source>
        <dbReference type="Google" id="ProtNLM"/>
    </source>
</evidence>